<keyword evidence="1" id="KW-0812">Transmembrane</keyword>
<sequence>MDHSQNWIKEALFPIFLLFHLQGMETLPCPDFFARSDFFKVIWNFPKYLFPCLLCCLSLIQIQWICFISNHKDEWAILIILSLLLCIYINVFHSRTTICLLTEELHRISNMMPVYIIQKKKMFKIYIWVCCLFATFLTIFLELTLFNSGMKSHEQHKLRNSELVPAHLKEHSVAILKCSFSVTTLVANCFFATLPGYYCFVCCCMKEFFLHFEWKSKALIARQDYQRSLEIYRDMNETMIMMDNFLSLPIFISVVNILATLFWFGYSFAFPPNVNNPRSIFVPVGFVEFFVLLLITLIPAAAANQAALKAREIFWLCQVGFQCGVAS</sequence>
<protein>
    <recommendedName>
        <fullName evidence="4">Odorant receptor</fullName>
    </recommendedName>
</protein>
<keyword evidence="1" id="KW-0472">Membrane</keyword>
<keyword evidence="3" id="KW-1185">Reference proteome</keyword>
<reference evidence="2 3" key="1">
    <citation type="submission" date="2021-06" db="EMBL/GenBank/DDBJ databases">
        <title>Caerostris darwini draft genome.</title>
        <authorList>
            <person name="Kono N."/>
            <person name="Arakawa K."/>
        </authorList>
    </citation>
    <scope>NUCLEOTIDE SEQUENCE [LARGE SCALE GENOMIC DNA]</scope>
</reference>
<dbReference type="AlphaFoldDB" id="A0AAV4WBP3"/>
<feature type="transmembrane region" description="Helical" evidence="1">
    <location>
        <begin position="125"/>
        <end position="146"/>
    </location>
</feature>
<feature type="transmembrane region" description="Helical" evidence="1">
    <location>
        <begin position="245"/>
        <end position="268"/>
    </location>
</feature>
<evidence type="ECO:0000256" key="1">
    <source>
        <dbReference type="SAM" id="Phobius"/>
    </source>
</evidence>
<gene>
    <name evidence="2" type="primary">AVEN_13374_1</name>
    <name evidence="2" type="ORF">CDAR_204641</name>
</gene>
<keyword evidence="1" id="KW-1133">Transmembrane helix</keyword>
<evidence type="ECO:0000313" key="2">
    <source>
        <dbReference type="EMBL" id="GIY79381.1"/>
    </source>
</evidence>
<evidence type="ECO:0008006" key="4">
    <source>
        <dbReference type="Google" id="ProtNLM"/>
    </source>
</evidence>
<evidence type="ECO:0000313" key="3">
    <source>
        <dbReference type="Proteomes" id="UP001054837"/>
    </source>
</evidence>
<feature type="transmembrane region" description="Helical" evidence="1">
    <location>
        <begin position="48"/>
        <end position="68"/>
    </location>
</feature>
<name>A0AAV4WBP3_9ARAC</name>
<comment type="caution">
    <text evidence="2">The sequence shown here is derived from an EMBL/GenBank/DDBJ whole genome shotgun (WGS) entry which is preliminary data.</text>
</comment>
<dbReference type="EMBL" id="BPLQ01014388">
    <property type="protein sequence ID" value="GIY79381.1"/>
    <property type="molecule type" value="Genomic_DNA"/>
</dbReference>
<feature type="transmembrane region" description="Helical" evidence="1">
    <location>
        <begin position="75"/>
        <end position="93"/>
    </location>
</feature>
<organism evidence="2 3">
    <name type="scientific">Caerostris darwini</name>
    <dbReference type="NCBI Taxonomy" id="1538125"/>
    <lineage>
        <taxon>Eukaryota</taxon>
        <taxon>Metazoa</taxon>
        <taxon>Ecdysozoa</taxon>
        <taxon>Arthropoda</taxon>
        <taxon>Chelicerata</taxon>
        <taxon>Arachnida</taxon>
        <taxon>Araneae</taxon>
        <taxon>Araneomorphae</taxon>
        <taxon>Entelegynae</taxon>
        <taxon>Araneoidea</taxon>
        <taxon>Araneidae</taxon>
        <taxon>Caerostris</taxon>
    </lineage>
</organism>
<dbReference type="Proteomes" id="UP001054837">
    <property type="component" value="Unassembled WGS sequence"/>
</dbReference>
<accession>A0AAV4WBP3</accession>
<proteinExistence type="predicted"/>
<feature type="transmembrane region" description="Helical" evidence="1">
    <location>
        <begin position="280"/>
        <end position="302"/>
    </location>
</feature>